<evidence type="ECO:0000256" key="1">
    <source>
        <dbReference type="SAM" id="MobiDB-lite"/>
    </source>
</evidence>
<reference evidence="4" key="1">
    <citation type="journal article" date="2019" name="Int. J. Syst. Evol. Microbiol.">
        <title>The Global Catalogue of Microorganisms (GCM) 10K type strain sequencing project: providing services to taxonomists for standard genome sequencing and annotation.</title>
        <authorList>
            <consortium name="The Broad Institute Genomics Platform"/>
            <consortium name="The Broad Institute Genome Sequencing Center for Infectious Disease"/>
            <person name="Wu L."/>
            <person name="Ma J."/>
        </authorList>
    </citation>
    <scope>NUCLEOTIDE SEQUENCE [LARGE SCALE GENOMIC DNA]</scope>
    <source>
        <strain evidence="4">CCUG 62982</strain>
    </source>
</reference>
<dbReference type="EMBL" id="JBHTJG010000001">
    <property type="protein sequence ID" value="MFD0945501.1"/>
    <property type="molecule type" value="Genomic_DNA"/>
</dbReference>
<accession>A0ABW3H795</accession>
<evidence type="ECO:0000256" key="2">
    <source>
        <dbReference type="SAM" id="SignalP"/>
    </source>
</evidence>
<name>A0ABW3H795_9SPHN</name>
<sequence>MRFVQTGRRGSPIMTNIRAFAVIPAVFLSTAVLAQTDAPRAGAPAVIDYTSLDGLFREFVATPDGSALYLRDRKNQWYLARFASRCEAASRAAILGFERSGDRRIAAGTRVTFSREAGMAECRISDLRYSASPAAGLRRGARAADGGAMRVASLPGSDPGMRQNPRGVTLR</sequence>
<keyword evidence="2" id="KW-0732">Signal</keyword>
<organism evidence="3 4">
    <name type="scientific">Sphingomonas canadensis</name>
    <dbReference type="NCBI Taxonomy" id="1219257"/>
    <lineage>
        <taxon>Bacteria</taxon>
        <taxon>Pseudomonadati</taxon>
        <taxon>Pseudomonadota</taxon>
        <taxon>Alphaproteobacteria</taxon>
        <taxon>Sphingomonadales</taxon>
        <taxon>Sphingomonadaceae</taxon>
        <taxon>Sphingomonas</taxon>
    </lineage>
</organism>
<evidence type="ECO:0000313" key="4">
    <source>
        <dbReference type="Proteomes" id="UP001596977"/>
    </source>
</evidence>
<proteinExistence type="predicted"/>
<dbReference type="Proteomes" id="UP001596977">
    <property type="component" value="Unassembled WGS sequence"/>
</dbReference>
<comment type="caution">
    <text evidence="3">The sequence shown here is derived from an EMBL/GenBank/DDBJ whole genome shotgun (WGS) entry which is preliminary data.</text>
</comment>
<evidence type="ECO:0000313" key="3">
    <source>
        <dbReference type="EMBL" id="MFD0945501.1"/>
    </source>
</evidence>
<feature type="chain" id="PRO_5045968459" description="Beta/gamma crystallin 'Greek key' domain-containing protein" evidence="2">
    <location>
        <begin position="35"/>
        <end position="171"/>
    </location>
</feature>
<feature type="signal peptide" evidence="2">
    <location>
        <begin position="1"/>
        <end position="34"/>
    </location>
</feature>
<evidence type="ECO:0008006" key="5">
    <source>
        <dbReference type="Google" id="ProtNLM"/>
    </source>
</evidence>
<protein>
    <recommendedName>
        <fullName evidence="5">Beta/gamma crystallin 'Greek key' domain-containing protein</fullName>
    </recommendedName>
</protein>
<keyword evidence="4" id="KW-1185">Reference proteome</keyword>
<feature type="region of interest" description="Disordered" evidence="1">
    <location>
        <begin position="149"/>
        <end position="171"/>
    </location>
</feature>
<gene>
    <name evidence="3" type="ORF">ACFQ1E_04020</name>
</gene>